<gene>
    <name evidence="1" type="ORF">LLUT_LOCUS24419</name>
</gene>
<name>A0AAV1XNY1_LUPLU</name>
<evidence type="ECO:0000313" key="2">
    <source>
        <dbReference type="Proteomes" id="UP001497480"/>
    </source>
</evidence>
<keyword evidence="2" id="KW-1185">Reference proteome</keyword>
<dbReference type="InterPro" id="IPR037360">
    <property type="entry name" value="COMMD9"/>
</dbReference>
<sequence>MEDDTLQKQLNKLSCIKSGEVMDHMLCTLWKTRKTGLRPPDKSHLQSLLHLSPLSELDPVLVCLRWLIRKCVYQNLTSDELLKLFPTDLPLDVQSILILSLQKNHPQWKQDASREQDFLPRTSVAYQIRTKVPPSFTSVPSSEISTLPWPRQDDSLARMDRNDFGISAPLFADVNLSGLPACFQPDIAPAENLENLPCLKSMTWTMENRGSSPAHRVAIISLKLHDYSKKSPSGETEVKFQLTRDTHEAILKSMTYIREQLSVVGTSSEPENKKQKK</sequence>
<evidence type="ECO:0008006" key="3">
    <source>
        <dbReference type="Google" id="ProtNLM"/>
    </source>
</evidence>
<protein>
    <recommendedName>
        <fullName evidence="3">COMM domain-containing protein</fullName>
    </recommendedName>
</protein>
<dbReference type="AlphaFoldDB" id="A0AAV1XNY1"/>
<evidence type="ECO:0000313" key="1">
    <source>
        <dbReference type="EMBL" id="CAL0323359.1"/>
    </source>
</evidence>
<dbReference type="EMBL" id="CAXHTB010000017">
    <property type="protein sequence ID" value="CAL0323359.1"/>
    <property type="molecule type" value="Genomic_DNA"/>
</dbReference>
<comment type="caution">
    <text evidence="1">The sequence shown here is derived from an EMBL/GenBank/DDBJ whole genome shotgun (WGS) entry which is preliminary data.</text>
</comment>
<dbReference type="PANTHER" id="PTHR15663">
    <property type="entry name" value="COMM DOMAIN-CONTAINING PROTEIN 9"/>
    <property type="match status" value="1"/>
</dbReference>
<dbReference type="PANTHER" id="PTHR15663:SF6">
    <property type="entry name" value="COMM DOMAIN-CONTAINING PROTEIN-RELATED"/>
    <property type="match status" value="1"/>
</dbReference>
<reference evidence="1 2" key="1">
    <citation type="submission" date="2024-03" db="EMBL/GenBank/DDBJ databases">
        <authorList>
            <person name="Martinez-Hernandez J."/>
        </authorList>
    </citation>
    <scope>NUCLEOTIDE SEQUENCE [LARGE SCALE GENOMIC DNA]</scope>
</reference>
<dbReference type="Proteomes" id="UP001497480">
    <property type="component" value="Unassembled WGS sequence"/>
</dbReference>
<accession>A0AAV1XNY1</accession>
<proteinExistence type="predicted"/>
<organism evidence="1 2">
    <name type="scientific">Lupinus luteus</name>
    <name type="common">European yellow lupine</name>
    <dbReference type="NCBI Taxonomy" id="3873"/>
    <lineage>
        <taxon>Eukaryota</taxon>
        <taxon>Viridiplantae</taxon>
        <taxon>Streptophyta</taxon>
        <taxon>Embryophyta</taxon>
        <taxon>Tracheophyta</taxon>
        <taxon>Spermatophyta</taxon>
        <taxon>Magnoliopsida</taxon>
        <taxon>eudicotyledons</taxon>
        <taxon>Gunneridae</taxon>
        <taxon>Pentapetalae</taxon>
        <taxon>rosids</taxon>
        <taxon>fabids</taxon>
        <taxon>Fabales</taxon>
        <taxon>Fabaceae</taxon>
        <taxon>Papilionoideae</taxon>
        <taxon>50 kb inversion clade</taxon>
        <taxon>genistoids sensu lato</taxon>
        <taxon>core genistoids</taxon>
        <taxon>Genisteae</taxon>
        <taxon>Lupinus</taxon>
    </lineage>
</organism>